<dbReference type="STRING" id="1192759.GCA_000277525_00229"/>
<dbReference type="InterPro" id="IPR005123">
    <property type="entry name" value="Oxoglu/Fe-dep_dioxygenase_dom"/>
</dbReference>
<dbReference type="GO" id="GO:0031418">
    <property type="term" value="F:L-ascorbic acid binding"/>
    <property type="evidence" value="ECO:0007669"/>
    <property type="project" value="UniProtKB-KW"/>
</dbReference>
<sequence length="398" mass="43926">MNAGLGQTCANDRDPQGIDMLLVGDPVPSFFVRGVTNPRFSFDSAAGRYIVVTFLGSGASPGAQAFLAAMHAETKCLDDRFACAFIVTNDPRDEQSGLLTERQPGIRLFLDFDLEMATLFGAVGRQKDNGSAVALMTWILDPGMRVLRILPINDLATHYDDICAALDGQPAPKADMDAWAPILVVPNVLEPDFCHKLITYAETVGLNDSGYMKTDPKTGETVQVLDHVHKRRSDCSIDDEQLRNALKARIRRRLVPPIARVFQFTVSRMERYIVARYDSKSGGHFRPHKDNTTLGTAHRRFAVSIGLDADRYEGGDLRFPEFGPRTYRPPTGGAIIFSCSLLHEVLPVTSGERYAVLPFLYDEAAAQIRLENAKHLQDAGLRENVIQSVTGDSRSKAE</sequence>
<gene>
    <name evidence="8" type="ORF">MBESOW_P0808</name>
</gene>
<accession>A0A401IYS4</accession>
<keyword evidence="5" id="KW-0560">Oxidoreductase</keyword>
<evidence type="ECO:0000256" key="3">
    <source>
        <dbReference type="ARBA" id="ARBA00022896"/>
    </source>
</evidence>
<evidence type="ECO:0000256" key="1">
    <source>
        <dbReference type="ARBA" id="ARBA00001961"/>
    </source>
</evidence>
<evidence type="ECO:0000259" key="7">
    <source>
        <dbReference type="PROSITE" id="PS51471"/>
    </source>
</evidence>
<dbReference type="GO" id="GO:0004656">
    <property type="term" value="F:procollagen-proline 4-dioxygenase activity"/>
    <property type="evidence" value="ECO:0007669"/>
    <property type="project" value="TreeGrafter"/>
</dbReference>
<dbReference type="SMART" id="SM00702">
    <property type="entry name" value="P4Hc"/>
    <property type="match status" value="1"/>
</dbReference>
<dbReference type="Gene3D" id="3.40.30.10">
    <property type="entry name" value="Glutaredoxin"/>
    <property type="match status" value="1"/>
</dbReference>
<dbReference type="SUPFAM" id="SSF52833">
    <property type="entry name" value="Thioredoxin-like"/>
    <property type="match status" value="1"/>
</dbReference>
<keyword evidence="2" id="KW-0479">Metal-binding</keyword>
<comment type="cofactor">
    <cofactor evidence="1">
        <name>L-ascorbate</name>
        <dbReference type="ChEBI" id="CHEBI:38290"/>
    </cofactor>
</comment>
<dbReference type="InterPro" id="IPR044862">
    <property type="entry name" value="Pro_4_hyd_alph_FE2OG_OXY"/>
</dbReference>
<dbReference type="Gene3D" id="2.60.120.620">
    <property type="entry name" value="q2cbj1_9rhob like domain"/>
    <property type="match status" value="1"/>
</dbReference>
<dbReference type="PANTHER" id="PTHR10869:SF246">
    <property type="entry name" value="TRANSMEMBRANE PROLYL 4-HYDROXYLASE"/>
    <property type="match status" value="1"/>
</dbReference>
<evidence type="ECO:0000256" key="2">
    <source>
        <dbReference type="ARBA" id="ARBA00022723"/>
    </source>
</evidence>
<dbReference type="AlphaFoldDB" id="A0A401IYS4"/>
<dbReference type="Pfam" id="PF13640">
    <property type="entry name" value="2OG-FeII_Oxy_3"/>
    <property type="match status" value="1"/>
</dbReference>
<proteinExistence type="predicted"/>
<dbReference type="InterPro" id="IPR036249">
    <property type="entry name" value="Thioredoxin-like_sf"/>
</dbReference>
<dbReference type="EMBL" id="BBQY01000001">
    <property type="protein sequence ID" value="GBH29554.1"/>
    <property type="molecule type" value="Genomic_DNA"/>
</dbReference>
<protein>
    <recommendedName>
        <fullName evidence="7">Fe2OG dioxygenase domain-containing protein</fullName>
    </recommendedName>
</protein>
<dbReference type="InterPro" id="IPR045054">
    <property type="entry name" value="P4HA-like"/>
</dbReference>
<name>A0A401IYS4_SPHXE</name>
<keyword evidence="9" id="KW-1185">Reference proteome</keyword>
<dbReference type="PROSITE" id="PS51471">
    <property type="entry name" value="FE2OG_OXY"/>
    <property type="match status" value="1"/>
</dbReference>
<dbReference type="GO" id="GO:0005506">
    <property type="term" value="F:iron ion binding"/>
    <property type="evidence" value="ECO:0007669"/>
    <property type="project" value="InterPro"/>
</dbReference>
<reference evidence="8 9" key="1">
    <citation type="submission" date="2014-12" db="EMBL/GenBank/DDBJ databases">
        <title>Whole genome sequencing of Sphingobium xenophagum OW59.</title>
        <authorList>
            <person name="Ohta Y."/>
            <person name="Nishi S."/>
            <person name="Hatada Y."/>
        </authorList>
    </citation>
    <scope>NUCLEOTIDE SEQUENCE [LARGE SCALE GENOMIC DNA]</scope>
    <source>
        <strain evidence="8 9">OW59</strain>
    </source>
</reference>
<dbReference type="PANTHER" id="PTHR10869">
    <property type="entry name" value="PROLYL 4-HYDROXYLASE ALPHA SUBUNIT"/>
    <property type="match status" value="1"/>
</dbReference>
<organism evidence="8 9">
    <name type="scientific">Sphingobium xenophagum</name>
    <dbReference type="NCBI Taxonomy" id="121428"/>
    <lineage>
        <taxon>Bacteria</taxon>
        <taxon>Pseudomonadati</taxon>
        <taxon>Pseudomonadota</taxon>
        <taxon>Alphaproteobacteria</taxon>
        <taxon>Sphingomonadales</taxon>
        <taxon>Sphingomonadaceae</taxon>
        <taxon>Sphingobium</taxon>
    </lineage>
</organism>
<evidence type="ECO:0000256" key="5">
    <source>
        <dbReference type="ARBA" id="ARBA00023002"/>
    </source>
</evidence>
<evidence type="ECO:0000313" key="9">
    <source>
        <dbReference type="Proteomes" id="UP000290975"/>
    </source>
</evidence>
<comment type="caution">
    <text evidence="8">The sequence shown here is derived from an EMBL/GenBank/DDBJ whole genome shotgun (WGS) entry which is preliminary data.</text>
</comment>
<keyword evidence="6" id="KW-0408">Iron</keyword>
<dbReference type="InterPro" id="IPR006620">
    <property type="entry name" value="Pro_4_hyd_alph"/>
</dbReference>
<evidence type="ECO:0000256" key="4">
    <source>
        <dbReference type="ARBA" id="ARBA00022964"/>
    </source>
</evidence>
<keyword evidence="4" id="KW-0223">Dioxygenase</keyword>
<evidence type="ECO:0000313" key="8">
    <source>
        <dbReference type="EMBL" id="GBH29554.1"/>
    </source>
</evidence>
<dbReference type="Proteomes" id="UP000290975">
    <property type="component" value="Unassembled WGS sequence"/>
</dbReference>
<keyword evidence="3" id="KW-0847">Vitamin C</keyword>
<feature type="domain" description="Fe2OG dioxygenase" evidence="7">
    <location>
        <begin position="265"/>
        <end position="363"/>
    </location>
</feature>
<evidence type="ECO:0000256" key="6">
    <source>
        <dbReference type="ARBA" id="ARBA00023004"/>
    </source>
</evidence>